<accession>A0A8J7P727</accession>
<dbReference type="InterPro" id="IPR039425">
    <property type="entry name" value="RNA_pol_sigma-70-like"/>
</dbReference>
<dbReference type="Pfam" id="PF08281">
    <property type="entry name" value="Sigma70_r4_2"/>
    <property type="match status" value="1"/>
</dbReference>
<evidence type="ECO:0000256" key="2">
    <source>
        <dbReference type="ARBA" id="ARBA00023015"/>
    </source>
</evidence>
<feature type="domain" description="RNA polymerase sigma factor 70 region 4 type 2" evidence="8">
    <location>
        <begin position="136"/>
        <end position="188"/>
    </location>
</feature>
<feature type="region of interest" description="Disordered" evidence="6">
    <location>
        <begin position="100"/>
        <end position="120"/>
    </location>
</feature>
<dbReference type="InterPro" id="IPR036388">
    <property type="entry name" value="WH-like_DNA-bd_sf"/>
</dbReference>
<evidence type="ECO:0000313" key="9">
    <source>
        <dbReference type="EMBL" id="MBN8659296.1"/>
    </source>
</evidence>
<dbReference type="SUPFAM" id="SSF88659">
    <property type="entry name" value="Sigma3 and sigma4 domains of RNA polymerase sigma factors"/>
    <property type="match status" value="1"/>
</dbReference>
<gene>
    <name evidence="9" type="ORF">J0M35_02960</name>
</gene>
<dbReference type="GO" id="GO:0003677">
    <property type="term" value="F:DNA binding"/>
    <property type="evidence" value="ECO:0007669"/>
    <property type="project" value="UniProtKB-KW"/>
</dbReference>
<dbReference type="Proteomes" id="UP000664277">
    <property type="component" value="Unassembled WGS sequence"/>
</dbReference>
<evidence type="ECO:0000256" key="1">
    <source>
        <dbReference type="ARBA" id="ARBA00010641"/>
    </source>
</evidence>
<name>A0A8J7P727_9BACT</name>
<dbReference type="CDD" id="cd06171">
    <property type="entry name" value="Sigma70_r4"/>
    <property type="match status" value="1"/>
</dbReference>
<reference evidence="9" key="1">
    <citation type="submission" date="2021-02" db="EMBL/GenBank/DDBJ databases">
        <title>Genome-Resolved Metagenomics of a Microbial Community Performing Photosynthetic Biological Nutrient Removal.</title>
        <authorList>
            <person name="Mcdaniel E.A."/>
        </authorList>
    </citation>
    <scope>NUCLEOTIDE SEQUENCE</scope>
    <source>
        <strain evidence="9">UWPOB_OBS1</strain>
    </source>
</reference>
<dbReference type="InterPro" id="IPR013325">
    <property type="entry name" value="RNA_pol_sigma_r2"/>
</dbReference>
<evidence type="ECO:0000256" key="3">
    <source>
        <dbReference type="ARBA" id="ARBA00023082"/>
    </source>
</evidence>
<evidence type="ECO:0000313" key="10">
    <source>
        <dbReference type="Proteomes" id="UP000664277"/>
    </source>
</evidence>
<keyword evidence="5" id="KW-0804">Transcription</keyword>
<comment type="similarity">
    <text evidence="1">Belongs to the sigma-70 factor family. ECF subfamily.</text>
</comment>
<evidence type="ECO:0000256" key="5">
    <source>
        <dbReference type="ARBA" id="ARBA00023163"/>
    </source>
</evidence>
<dbReference type="Gene3D" id="1.10.1740.10">
    <property type="match status" value="1"/>
</dbReference>
<evidence type="ECO:0000259" key="8">
    <source>
        <dbReference type="Pfam" id="PF08281"/>
    </source>
</evidence>
<dbReference type="InterPro" id="IPR013324">
    <property type="entry name" value="RNA_pol_sigma_r3/r4-like"/>
</dbReference>
<evidence type="ECO:0000256" key="6">
    <source>
        <dbReference type="SAM" id="MobiDB-lite"/>
    </source>
</evidence>
<keyword evidence="3" id="KW-0731">Sigma factor</keyword>
<dbReference type="PANTHER" id="PTHR43133:SF8">
    <property type="entry name" value="RNA POLYMERASE SIGMA FACTOR HI_1459-RELATED"/>
    <property type="match status" value="1"/>
</dbReference>
<proteinExistence type="inferred from homology"/>
<keyword evidence="2" id="KW-0805">Transcription regulation</keyword>
<sequence>MATVYSQKSDRDLVLACQHREPQAFEELVKRHQRTVYGLLYQLAPDWEDTSDLAQEVFIRVWRNINNLRNPASFRSWLTQIVTNLFYDELRKRPRKLPTVSMDEGLDDEESDGLTRDIPDSSAIPEEKALNKEISEVIRQAMLRLPEQFRTAIVLREVEGLSYEEIAVITQTEMGTVKSRIARARTKLQEILKPYLNDKSEKIDPEVPSNG</sequence>
<keyword evidence="4" id="KW-0238">DNA-binding</keyword>
<dbReference type="InterPro" id="IPR013249">
    <property type="entry name" value="RNA_pol_sigma70_r4_t2"/>
</dbReference>
<dbReference type="InterPro" id="IPR007627">
    <property type="entry name" value="RNA_pol_sigma70_r2"/>
</dbReference>
<feature type="domain" description="RNA polymerase sigma-70 region 2" evidence="7">
    <location>
        <begin position="28"/>
        <end position="93"/>
    </location>
</feature>
<evidence type="ECO:0000259" key="7">
    <source>
        <dbReference type="Pfam" id="PF04542"/>
    </source>
</evidence>
<protein>
    <submittedName>
        <fullName evidence="9">Sigma-70 family RNA polymerase sigma factor</fullName>
    </submittedName>
</protein>
<dbReference type="GO" id="GO:0006352">
    <property type="term" value="P:DNA-templated transcription initiation"/>
    <property type="evidence" value="ECO:0007669"/>
    <property type="project" value="InterPro"/>
</dbReference>
<comment type="caution">
    <text evidence="9">The sequence shown here is derived from an EMBL/GenBank/DDBJ whole genome shotgun (WGS) entry which is preliminary data.</text>
</comment>
<organism evidence="9 10">
    <name type="scientific">Candidatus Obscuribacter phosphatis</name>
    <dbReference type="NCBI Taxonomy" id="1906157"/>
    <lineage>
        <taxon>Bacteria</taxon>
        <taxon>Bacillati</taxon>
        <taxon>Candidatus Melainabacteria</taxon>
        <taxon>Candidatus Obscuribacterales</taxon>
        <taxon>Candidatus Obscuribacteraceae</taxon>
        <taxon>Candidatus Obscuribacter</taxon>
    </lineage>
</organism>
<evidence type="ECO:0000256" key="4">
    <source>
        <dbReference type="ARBA" id="ARBA00023125"/>
    </source>
</evidence>
<dbReference type="PANTHER" id="PTHR43133">
    <property type="entry name" value="RNA POLYMERASE ECF-TYPE SIGMA FACTO"/>
    <property type="match status" value="1"/>
</dbReference>
<dbReference type="NCBIfam" id="TIGR02937">
    <property type="entry name" value="sigma70-ECF"/>
    <property type="match status" value="1"/>
</dbReference>
<dbReference type="SUPFAM" id="SSF88946">
    <property type="entry name" value="Sigma2 domain of RNA polymerase sigma factors"/>
    <property type="match status" value="1"/>
</dbReference>
<dbReference type="AlphaFoldDB" id="A0A8J7P727"/>
<dbReference type="InterPro" id="IPR014284">
    <property type="entry name" value="RNA_pol_sigma-70_dom"/>
</dbReference>
<dbReference type="Gene3D" id="1.10.10.10">
    <property type="entry name" value="Winged helix-like DNA-binding domain superfamily/Winged helix DNA-binding domain"/>
    <property type="match status" value="1"/>
</dbReference>
<dbReference type="GO" id="GO:0016987">
    <property type="term" value="F:sigma factor activity"/>
    <property type="evidence" value="ECO:0007669"/>
    <property type="project" value="UniProtKB-KW"/>
</dbReference>
<dbReference type="Pfam" id="PF04542">
    <property type="entry name" value="Sigma70_r2"/>
    <property type="match status" value="1"/>
</dbReference>
<dbReference type="EMBL" id="JAFLCK010000003">
    <property type="protein sequence ID" value="MBN8659296.1"/>
    <property type="molecule type" value="Genomic_DNA"/>
</dbReference>